<dbReference type="SUPFAM" id="SSF56349">
    <property type="entry name" value="DNA breaking-rejoining enzymes"/>
    <property type="match status" value="1"/>
</dbReference>
<dbReference type="InterPro" id="IPR050090">
    <property type="entry name" value="Tyrosine_recombinase_XerCD"/>
</dbReference>
<protein>
    <recommendedName>
        <fullName evidence="3">Phage integrase SAM-like domain-containing protein</fullName>
    </recommendedName>
</protein>
<sequence length="456" mass="52977">MRRNTATKGFKFKLYQKRANGRYAVSLVLRYNGQRLLISLPFSATEMQWDANKERFVDDETARNIIKEQKLTGEDKKKFLSELHPNREVNNMYLDKKTAELLSIVDDYERRRIPFTNMMIQERLFVVLKSSTVEKYLLSHIDKLKVSNRHGTASTFEDLHVCLKKFDKGFSKRLFPDIDYEYVSRFFENERNSGREVGGIGVNLRALRTLLNSAIKENVGSPETYPFSNQYGTRTGKDTFGLAKEVKTNTRKRYIPFEYLKAFYEFEFETVPHQRSKGFFFFSFFCGGINFTDMANIKLTDIKSGFDRQGKPIRYFTYTRSKTKEPIEIQINEDIQSQIDYLLNEEFGTPATGYLLPIITKEDMSPAELNDFKKNKRKKLNKYLKEMATIMGFPEGIQDLSTYFARHSFAMRLFSKTKSIDIVSAGLHHSNTEITKVYLESFGADEVAKATNNLLG</sequence>
<dbReference type="GO" id="GO:0015074">
    <property type="term" value="P:DNA integration"/>
    <property type="evidence" value="ECO:0007669"/>
    <property type="project" value="InterPro"/>
</dbReference>
<keyword evidence="2" id="KW-0233">DNA recombination</keyword>
<evidence type="ECO:0000256" key="1">
    <source>
        <dbReference type="ARBA" id="ARBA00023125"/>
    </source>
</evidence>
<dbReference type="InterPro" id="IPR010998">
    <property type="entry name" value="Integrase_recombinase_N"/>
</dbReference>
<dbReference type="InterPro" id="IPR011010">
    <property type="entry name" value="DNA_brk_join_enz"/>
</dbReference>
<dbReference type="RefSeq" id="WP_005864181.1">
    <property type="nucleotide sequence ID" value="NZ_JH976486.1"/>
</dbReference>
<evidence type="ECO:0000313" key="5">
    <source>
        <dbReference type="Proteomes" id="UP000006262"/>
    </source>
</evidence>
<name>A0AAD2TRP4_PARDI</name>
<gene>
    <name evidence="4" type="ORF">HMPREF1059_01347</name>
</gene>
<evidence type="ECO:0000259" key="3">
    <source>
        <dbReference type="Pfam" id="PF13102"/>
    </source>
</evidence>
<dbReference type="Proteomes" id="UP000006262">
    <property type="component" value="Unassembled WGS sequence"/>
</dbReference>
<dbReference type="Gene3D" id="1.10.443.10">
    <property type="entry name" value="Intergrase catalytic core"/>
    <property type="match status" value="1"/>
</dbReference>
<comment type="caution">
    <text evidence="4">The sequence shown here is derived from an EMBL/GenBank/DDBJ whole genome shotgun (WGS) entry which is preliminary data.</text>
</comment>
<reference evidence="4 5" key="1">
    <citation type="submission" date="2012-02" db="EMBL/GenBank/DDBJ databases">
        <title>The Genome Sequence of Parabacteroides distasonis CL09T03C24.</title>
        <authorList>
            <consortium name="The Broad Institute Genome Sequencing Platform"/>
            <person name="Earl A."/>
            <person name="Ward D."/>
            <person name="Feldgarden M."/>
            <person name="Gevers D."/>
            <person name="Zitomersky N.L."/>
            <person name="Coyne M.J."/>
            <person name="Comstock L.E."/>
            <person name="Young S.K."/>
            <person name="Zeng Q."/>
            <person name="Gargeya S."/>
            <person name="Fitzgerald M."/>
            <person name="Haas B."/>
            <person name="Abouelleil A."/>
            <person name="Alvarado L."/>
            <person name="Arachchi H.M."/>
            <person name="Berlin A."/>
            <person name="Chapman S.B."/>
            <person name="Gearin G."/>
            <person name="Goldberg J."/>
            <person name="Griggs A."/>
            <person name="Gujja S."/>
            <person name="Hansen M."/>
            <person name="Heiman D."/>
            <person name="Howarth C."/>
            <person name="Larimer J."/>
            <person name="Lui A."/>
            <person name="MacDonald P.J.P."/>
            <person name="McCowen C."/>
            <person name="Montmayeur A."/>
            <person name="Murphy C."/>
            <person name="Neiman D."/>
            <person name="Pearson M."/>
            <person name="Priest M."/>
            <person name="Roberts A."/>
            <person name="Saif S."/>
            <person name="Shea T."/>
            <person name="Sisk P."/>
            <person name="Stolte C."/>
            <person name="Sykes S."/>
            <person name="Wortman J."/>
            <person name="Nusbaum C."/>
            <person name="Birren B."/>
        </authorList>
    </citation>
    <scope>NUCLEOTIDE SEQUENCE [LARGE SCALE GENOMIC DNA]</scope>
    <source>
        <strain evidence="4 5">CL09T03C24</strain>
    </source>
</reference>
<keyword evidence="1" id="KW-0238">DNA-binding</keyword>
<feature type="domain" description="Phage integrase SAM-like" evidence="3">
    <location>
        <begin position="135"/>
        <end position="226"/>
    </location>
</feature>
<dbReference type="Gene3D" id="1.10.150.130">
    <property type="match status" value="1"/>
</dbReference>
<dbReference type="InterPro" id="IPR013762">
    <property type="entry name" value="Integrase-like_cat_sf"/>
</dbReference>
<dbReference type="GO" id="GO:0006310">
    <property type="term" value="P:DNA recombination"/>
    <property type="evidence" value="ECO:0007669"/>
    <property type="project" value="UniProtKB-KW"/>
</dbReference>
<dbReference type="EMBL" id="AGZN01000012">
    <property type="protein sequence ID" value="EKN29746.1"/>
    <property type="molecule type" value="Genomic_DNA"/>
</dbReference>
<dbReference type="PANTHER" id="PTHR30349">
    <property type="entry name" value="PHAGE INTEGRASE-RELATED"/>
    <property type="match status" value="1"/>
</dbReference>
<dbReference type="PANTHER" id="PTHR30349:SF64">
    <property type="entry name" value="PROPHAGE INTEGRASE INTD-RELATED"/>
    <property type="match status" value="1"/>
</dbReference>
<dbReference type="Pfam" id="PF13102">
    <property type="entry name" value="Phage_int_SAM_5"/>
    <property type="match status" value="1"/>
</dbReference>
<proteinExistence type="predicted"/>
<dbReference type="AlphaFoldDB" id="A0AAD2TRP4"/>
<organism evidence="4 5">
    <name type="scientific">Parabacteroides distasonis CL09T03C24</name>
    <dbReference type="NCBI Taxonomy" id="999417"/>
    <lineage>
        <taxon>Bacteria</taxon>
        <taxon>Pseudomonadati</taxon>
        <taxon>Bacteroidota</taxon>
        <taxon>Bacteroidia</taxon>
        <taxon>Bacteroidales</taxon>
        <taxon>Tannerellaceae</taxon>
        <taxon>Parabacteroides</taxon>
    </lineage>
</organism>
<accession>A0AAD2TRP4</accession>
<dbReference type="GO" id="GO:0003677">
    <property type="term" value="F:DNA binding"/>
    <property type="evidence" value="ECO:0007669"/>
    <property type="project" value="UniProtKB-KW"/>
</dbReference>
<evidence type="ECO:0000313" key="4">
    <source>
        <dbReference type="EMBL" id="EKN29746.1"/>
    </source>
</evidence>
<dbReference type="InterPro" id="IPR025269">
    <property type="entry name" value="SAM-like_dom"/>
</dbReference>
<evidence type="ECO:0000256" key="2">
    <source>
        <dbReference type="ARBA" id="ARBA00023172"/>
    </source>
</evidence>